<evidence type="ECO:0000256" key="1">
    <source>
        <dbReference type="SAM" id="Phobius"/>
    </source>
</evidence>
<sequence>MPMTPNETKHWLPRPKGDEKSFADLLGGHNTSIELAIFEDVTHPGLIQFLIERDTYSKWKSSSKGGFKQTFIEVNSYDPFAVYAPLESSECIGMSHGMRLLINRTAHLSTLLMTTGKEAEIADNDIRLLIERVLNRDYGVQKSKDFAGYDLIRRPWEDSDFEYEFNSSSADEYHYLCSVLTYFVLDHERNHALSGDGGIIGFERSGQYIGDVKSNVGTEEALRELNWCLELSADWHGVIKILVNLQNEAFRNVLTMGNQYYCNPKRMIAAFLLGVALLIQLLYLDTWLKLNKEIFGLFFVEKEPQKLFSEDAILKAVKSKQEDLALMHPYGHFRMLGVLFAITSSGAATYLGKEFPYEIVEFPLHCLTRLALIEAHFKKSLGTMGVSPSHYTHLHKS</sequence>
<keyword evidence="3" id="KW-1185">Reference proteome</keyword>
<dbReference type="EMBL" id="AFWT01000001">
    <property type="protein sequence ID" value="EGV33847.1"/>
    <property type="molecule type" value="Genomic_DNA"/>
</dbReference>
<keyword evidence="1" id="KW-0812">Transmembrane</keyword>
<keyword evidence="1" id="KW-0472">Membrane</keyword>
<dbReference type="AlphaFoldDB" id="G2DVU1"/>
<evidence type="ECO:0000313" key="3">
    <source>
        <dbReference type="Proteomes" id="UP000004200"/>
    </source>
</evidence>
<dbReference type="RefSeq" id="WP_007038718.1">
    <property type="nucleotide sequence ID" value="NZ_AFWT01000001.1"/>
</dbReference>
<accession>G2DVU1</accession>
<gene>
    <name evidence="2" type="ORF">ThidrDRAFT_0002</name>
</gene>
<dbReference type="Proteomes" id="UP000004200">
    <property type="component" value="Unassembled WGS sequence"/>
</dbReference>
<evidence type="ECO:0000313" key="2">
    <source>
        <dbReference type="EMBL" id="EGV33847.1"/>
    </source>
</evidence>
<organism evidence="2 3">
    <name type="scientific">Thiorhodococcus drewsii AZ1</name>
    <dbReference type="NCBI Taxonomy" id="765913"/>
    <lineage>
        <taxon>Bacteria</taxon>
        <taxon>Pseudomonadati</taxon>
        <taxon>Pseudomonadota</taxon>
        <taxon>Gammaproteobacteria</taxon>
        <taxon>Chromatiales</taxon>
        <taxon>Chromatiaceae</taxon>
        <taxon>Thiorhodococcus</taxon>
    </lineage>
</organism>
<feature type="transmembrane region" description="Helical" evidence="1">
    <location>
        <begin position="267"/>
        <end position="284"/>
    </location>
</feature>
<reference evidence="2 3" key="1">
    <citation type="submission" date="2011-06" db="EMBL/GenBank/DDBJ databases">
        <title>The draft genome of Thiorhodococcus drewsii AZ1.</title>
        <authorList>
            <consortium name="US DOE Joint Genome Institute (JGI-PGF)"/>
            <person name="Lucas S."/>
            <person name="Han J."/>
            <person name="Lapidus A."/>
            <person name="Cheng J.-F."/>
            <person name="Goodwin L."/>
            <person name="Pitluck S."/>
            <person name="Peters L."/>
            <person name="Land M.L."/>
            <person name="Hauser L."/>
            <person name="Vogl K."/>
            <person name="Liu Z."/>
            <person name="Imhoff J."/>
            <person name="Thiel V."/>
            <person name="Frigaard N.-U."/>
            <person name="Bryant D.A."/>
            <person name="Woyke T.J."/>
        </authorList>
    </citation>
    <scope>NUCLEOTIDE SEQUENCE [LARGE SCALE GENOMIC DNA]</scope>
    <source>
        <strain evidence="2 3">AZ1</strain>
    </source>
</reference>
<keyword evidence="1" id="KW-1133">Transmembrane helix</keyword>
<proteinExistence type="predicted"/>
<comment type="caution">
    <text evidence="2">The sequence shown here is derived from an EMBL/GenBank/DDBJ whole genome shotgun (WGS) entry which is preliminary data.</text>
</comment>
<name>G2DVU1_9GAMM</name>
<protein>
    <submittedName>
        <fullName evidence="2">Uncharacterized protein</fullName>
    </submittedName>
</protein>